<dbReference type="PANTHER" id="PTHR36453:SF1">
    <property type="entry name" value="RIGHT HANDED BETA HELIX DOMAIN-CONTAINING PROTEIN"/>
    <property type="match status" value="1"/>
</dbReference>
<dbReference type="InterPro" id="IPR012334">
    <property type="entry name" value="Pectin_lyas_fold"/>
</dbReference>
<dbReference type="PANTHER" id="PTHR36453">
    <property type="entry name" value="SECRETED PROTEIN-RELATED"/>
    <property type="match status" value="1"/>
</dbReference>
<dbReference type="Pfam" id="PF13229">
    <property type="entry name" value="Beta_helix"/>
    <property type="match status" value="1"/>
</dbReference>
<dbReference type="AlphaFoldDB" id="M5TZG4"/>
<reference evidence="3 4" key="1">
    <citation type="journal article" date="2013" name="Mar. Genomics">
        <title>Expression of sulfatases in Rhodopirellula baltica and the diversity of sulfatases in the genus Rhodopirellula.</title>
        <authorList>
            <person name="Wegner C.E."/>
            <person name="Richter-Heitmann T."/>
            <person name="Klindworth A."/>
            <person name="Klockow C."/>
            <person name="Richter M."/>
            <person name="Achstetter T."/>
            <person name="Glockner F.O."/>
            <person name="Harder J."/>
        </authorList>
    </citation>
    <scope>NUCLEOTIDE SEQUENCE [LARGE SCALE GENOMIC DNA]</scope>
    <source>
        <strain evidence="3 4">SM41</strain>
    </source>
</reference>
<organism evidence="3 4">
    <name type="scientific">Rhodopirellula sallentina SM41</name>
    <dbReference type="NCBI Taxonomy" id="1263870"/>
    <lineage>
        <taxon>Bacteria</taxon>
        <taxon>Pseudomonadati</taxon>
        <taxon>Planctomycetota</taxon>
        <taxon>Planctomycetia</taxon>
        <taxon>Pirellulales</taxon>
        <taxon>Pirellulaceae</taxon>
        <taxon>Rhodopirellula</taxon>
    </lineage>
</organism>
<evidence type="ECO:0000313" key="3">
    <source>
        <dbReference type="EMBL" id="EMI54597.1"/>
    </source>
</evidence>
<dbReference type="InterPro" id="IPR011050">
    <property type="entry name" value="Pectin_lyase_fold/virulence"/>
</dbReference>
<dbReference type="PATRIC" id="fig|1263870.3.peg.4195"/>
<evidence type="ECO:0000256" key="1">
    <source>
        <dbReference type="SAM" id="MobiDB-lite"/>
    </source>
</evidence>
<dbReference type="InterPro" id="IPR039448">
    <property type="entry name" value="Beta_helix"/>
</dbReference>
<sequence length="787" mass="89215">MLSVLITGAAFGQSIEQPAHSFPEYNERFLENQLAPIRVPGKIFYVQPSDEEGDGTRERPFHRLEAARDAVREIKQRDGLPDGGVQVRLLAGDYQLEQTFVLEKEDSGTDAAPIVYLGQGINQVVVSAGTELSVADFKKVEDPERVKRLKPSARGRVLEMKVADQVAVQFPGDGNYGMLSLDGYLLQLSQWPNRGYNHIKDILEEGPKTRHLGPNEKPAPYSKENPTGGVFDTREPLSPLVEQEFQRSGDMRVEGYLHNDWYFQSEPVGAIRDRDIRLLRYTRYGIAEKIKSIPRRVRLVNVLAELDEPGEWYFDKKEQRLFLWPIPRFDPQRSRLVVLGGSANPKDAGESSDNVLVDMRGTSYITFRNCTFENSGQLAVRVAGGQYNLIAGCRVRNGYRRGVSIEGGMHNGITGCEFHDLDSAFTVSGGDLRKLQRCYNFATNNHIYACRRRGYGVIGLNGVGIYFAHNVLNDMNGAVNYKTVDALIEFNEFYNIGYEMGDFNVAYCGAQWHMMNNVVRYNFVHHLLEPGGHPVFAFRNDDGGMGLQMYGNVFYRSGRGGGQFAGPLNSFQNNITMKTSVMWWTNKCAITEEEIAARWKDLEKFGRDLPHGDKGDNIYLLTKMLGEEGWKKSPWIDEFPQLAKAIDTNPFAQTFGQVNLNYIHQVREPFHIHGGDGTVEGMENNTTGRFKDLPRSGVFVLPEEIDLGAFVSLPKLDFRFKRGFRPMPGFKPIPFEQIGLKRDAFRPHLPKKDVYRSKVFRKFFKDEGGRYDPARVNARYPTPAYLR</sequence>
<feature type="region of interest" description="Disordered" evidence="1">
    <location>
        <begin position="207"/>
        <end position="231"/>
    </location>
</feature>
<gene>
    <name evidence="3" type="ORF">RSSM_03963</name>
</gene>
<accession>M5TZG4</accession>
<feature type="domain" description="Right handed beta helix" evidence="2">
    <location>
        <begin position="358"/>
        <end position="497"/>
    </location>
</feature>
<comment type="caution">
    <text evidence="3">The sequence shown here is derived from an EMBL/GenBank/DDBJ whole genome shotgun (WGS) entry which is preliminary data.</text>
</comment>
<dbReference type="Gene3D" id="2.160.20.10">
    <property type="entry name" value="Single-stranded right-handed beta-helix, Pectin lyase-like"/>
    <property type="match status" value="2"/>
</dbReference>
<proteinExistence type="predicted"/>
<evidence type="ECO:0000313" key="4">
    <source>
        <dbReference type="Proteomes" id="UP000011885"/>
    </source>
</evidence>
<dbReference type="InterPro" id="IPR006626">
    <property type="entry name" value="PbH1"/>
</dbReference>
<name>M5TZG4_9BACT</name>
<dbReference type="SMART" id="SM00710">
    <property type="entry name" value="PbH1"/>
    <property type="match status" value="4"/>
</dbReference>
<keyword evidence="4" id="KW-1185">Reference proteome</keyword>
<dbReference type="SUPFAM" id="SSF51126">
    <property type="entry name" value="Pectin lyase-like"/>
    <property type="match status" value="1"/>
</dbReference>
<dbReference type="Proteomes" id="UP000011885">
    <property type="component" value="Unassembled WGS sequence"/>
</dbReference>
<protein>
    <recommendedName>
        <fullName evidence="2">Right handed beta helix domain-containing protein</fullName>
    </recommendedName>
</protein>
<evidence type="ECO:0000259" key="2">
    <source>
        <dbReference type="Pfam" id="PF13229"/>
    </source>
</evidence>
<dbReference type="EMBL" id="ANOH01000273">
    <property type="protein sequence ID" value="EMI54597.1"/>
    <property type="molecule type" value="Genomic_DNA"/>
</dbReference>